<keyword evidence="2" id="KW-0732">Signal</keyword>
<feature type="compositionally biased region" description="Basic and acidic residues" evidence="1">
    <location>
        <begin position="298"/>
        <end position="314"/>
    </location>
</feature>
<feature type="compositionally biased region" description="Low complexity" evidence="1">
    <location>
        <begin position="315"/>
        <end position="330"/>
    </location>
</feature>
<feature type="region of interest" description="Disordered" evidence="1">
    <location>
        <begin position="298"/>
        <end position="330"/>
    </location>
</feature>
<feature type="chain" id="PRO_5044876380" evidence="2">
    <location>
        <begin position="18"/>
        <end position="330"/>
    </location>
</feature>
<dbReference type="Proteomes" id="UP001620626">
    <property type="component" value="Unassembled WGS sequence"/>
</dbReference>
<protein>
    <submittedName>
        <fullName evidence="3">Uncharacterized protein</fullName>
    </submittedName>
</protein>
<accession>A0ABD2L617</accession>
<dbReference type="AlphaFoldDB" id="A0ABD2L617"/>
<comment type="caution">
    <text evidence="3">The sequence shown here is derived from an EMBL/GenBank/DDBJ whole genome shotgun (WGS) entry which is preliminary data.</text>
</comment>
<feature type="signal peptide" evidence="2">
    <location>
        <begin position="1"/>
        <end position="17"/>
    </location>
</feature>
<feature type="region of interest" description="Disordered" evidence="1">
    <location>
        <begin position="69"/>
        <end position="88"/>
    </location>
</feature>
<evidence type="ECO:0000256" key="1">
    <source>
        <dbReference type="SAM" id="MobiDB-lite"/>
    </source>
</evidence>
<feature type="compositionally biased region" description="Polar residues" evidence="1">
    <location>
        <begin position="69"/>
        <end position="78"/>
    </location>
</feature>
<evidence type="ECO:0000313" key="4">
    <source>
        <dbReference type="Proteomes" id="UP001620626"/>
    </source>
</evidence>
<organism evidence="3 4">
    <name type="scientific">Heterodera trifolii</name>
    <dbReference type="NCBI Taxonomy" id="157864"/>
    <lineage>
        <taxon>Eukaryota</taxon>
        <taxon>Metazoa</taxon>
        <taxon>Ecdysozoa</taxon>
        <taxon>Nematoda</taxon>
        <taxon>Chromadorea</taxon>
        <taxon>Rhabditida</taxon>
        <taxon>Tylenchina</taxon>
        <taxon>Tylenchomorpha</taxon>
        <taxon>Tylenchoidea</taxon>
        <taxon>Heteroderidae</taxon>
        <taxon>Heteroderinae</taxon>
        <taxon>Heterodera</taxon>
    </lineage>
</organism>
<sequence length="330" mass="38113">MLLLILILFNFLSENQSQPQNGAKPTDAIDGDYQKMADSGIMVDQFLEEIYQEICQDNEQKKCQENELNVNGTDNWPTQEEDNPPTEDNVPHVPKLIHDVEMIDAANILNFFSEHVQKKEEKTNGEIIVIEEIEEQRNGEQSIDRKGKKVIIEISSSSEEEEEEEEEDYVDLQQKIPLIANNQVPTQSKGKGSLLKRYLKNKEKFPSRTLRGHAKDLSVKLRTLKNVRNKLKNKTHYTKEEIWRKRAFVIDDFLRVKKEYFERKPNGTIKIADRAGAKKVGIKAATIKQWIKEMDKRAAAAEIEMKSENNKQSENESVNGNENEQNENGR</sequence>
<evidence type="ECO:0000313" key="3">
    <source>
        <dbReference type="EMBL" id="KAL3110598.1"/>
    </source>
</evidence>
<dbReference type="EMBL" id="JBICBT010000535">
    <property type="protein sequence ID" value="KAL3110598.1"/>
    <property type="molecule type" value="Genomic_DNA"/>
</dbReference>
<keyword evidence="4" id="KW-1185">Reference proteome</keyword>
<evidence type="ECO:0000256" key="2">
    <source>
        <dbReference type="SAM" id="SignalP"/>
    </source>
</evidence>
<name>A0ABD2L617_9BILA</name>
<reference evidence="3 4" key="1">
    <citation type="submission" date="2024-10" db="EMBL/GenBank/DDBJ databases">
        <authorList>
            <person name="Kim D."/>
        </authorList>
    </citation>
    <scope>NUCLEOTIDE SEQUENCE [LARGE SCALE GENOMIC DNA]</scope>
    <source>
        <strain evidence="3">BH-2024</strain>
    </source>
</reference>
<gene>
    <name evidence="3" type="ORF">niasHT_019649</name>
</gene>
<proteinExistence type="predicted"/>